<proteinExistence type="predicted"/>
<dbReference type="EC" id="1.-.-.-" evidence="2"/>
<dbReference type="OrthoDB" id="6310849at2"/>
<organism evidence="2 3">
    <name type="scientific">Granulosicoccus antarcticus IMCC3135</name>
    <dbReference type="NCBI Taxonomy" id="1192854"/>
    <lineage>
        <taxon>Bacteria</taxon>
        <taxon>Pseudomonadati</taxon>
        <taxon>Pseudomonadota</taxon>
        <taxon>Gammaproteobacteria</taxon>
        <taxon>Chromatiales</taxon>
        <taxon>Granulosicoccaceae</taxon>
        <taxon>Granulosicoccus</taxon>
    </lineage>
</organism>
<dbReference type="Gene3D" id="3.30.9.100">
    <property type="match status" value="1"/>
</dbReference>
<dbReference type="GO" id="GO:0016491">
    <property type="term" value="F:oxidoreductase activity"/>
    <property type="evidence" value="ECO:0007669"/>
    <property type="project" value="UniProtKB-KW"/>
</dbReference>
<dbReference type="EMBL" id="CP018632">
    <property type="protein sequence ID" value="ASJ74107.1"/>
    <property type="molecule type" value="Genomic_DNA"/>
</dbReference>
<keyword evidence="1 2" id="KW-0560">Oxidoreductase</keyword>
<protein>
    <submittedName>
        <fullName evidence="2">FAD-dependent oxidoreductase LodB</fullName>
        <ecNumber evidence="2">1.-.-.-</ecNumber>
    </submittedName>
</protein>
<name>A0A2Z2P162_9GAMM</name>
<dbReference type="PANTHER" id="PTHR43747">
    <property type="entry name" value="FAD-BINDING PROTEIN"/>
    <property type="match status" value="1"/>
</dbReference>
<reference evidence="2 3" key="1">
    <citation type="submission" date="2016-12" db="EMBL/GenBank/DDBJ databases">
        <authorList>
            <person name="Song W.-J."/>
            <person name="Kurnit D.M."/>
        </authorList>
    </citation>
    <scope>NUCLEOTIDE SEQUENCE [LARGE SCALE GENOMIC DNA]</scope>
    <source>
        <strain evidence="2 3">IMCC3135</strain>
    </source>
</reference>
<dbReference type="Proteomes" id="UP000250079">
    <property type="component" value="Chromosome"/>
</dbReference>
<gene>
    <name evidence="2" type="primary">lodB</name>
    <name evidence="2" type="ORF">IMCC3135_20145</name>
</gene>
<dbReference type="KEGG" id="gai:IMCC3135_20145"/>
<dbReference type="InterPro" id="IPR036188">
    <property type="entry name" value="FAD/NAD-bd_sf"/>
</dbReference>
<sequence length="449" mass="50054">MKSPCPTPYDVFISGSGPAGSLLAIHLQRFGLKVLLCGTARRFDSLEGMTERGVLALRASDCKNALASLGPLVLRQARWSGEQFGGNQEYLVQRSEFDKALWQDAGEADVDRLPGRVDRVIWQEGCWQTTVDKQPICARYWVDARGRQAPANAMLQQAPGILGVGAWWQGAATTPAAGITSFADGWCWYARLPDGRTQMQMFVDATTHRPPSRAQLRSYYLQLISQCDEAAAIVQDSHLLIEPYVRGSGLNYSEPMPGPFHARAGDAALALDPLAGHGMFEAMALSMTLASCIRTQLDRPENAQLAMNFYRDRVHDEFWRLARTGRDFYQLETHWPEHSFWSRRQHWPDAEPSHPAPEPGIGQIEIRPVSINGYIENRQVVSCPDTPRGTWVVGEVPLVELLEYIRQKGGVPARQDLEAFCAGSDWPMQSVGAAITWLAQRHLLDLRSD</sequence>
<evidence type="ECO:0000256" key="1">
    <source>
        <dbReference type="ARBA" id="ARBA00023002"/>
    </source>
</evidence>
<dbReference type="AlphaFoldDB" id="A0A2Z2P162"/>
<evidence type="ECO:0000313" key="2">
    <source>
        <dbReference type="EMBL" id="ASJ74107.1"/>
    </source>
</evidence>
<dbReference type="SUPFAM" id="SSF51905">
    <property type="entry name" value="FAD/NAD(P)-binding domain"/>
    <property type="match status" value="1"/>
</dbReference>
<dbReference type="PANTHER" id="PTHR43747:SF5">
    <property type="entry name" value="FAD-BINDING DOMAIN-CONTAINING PROTEIN"/>
    <property type="match status" value="1"/>
</dbReference>
<dbReference type="InterPro" id="IPR050816">
    <property type="entry name" value="Flavin-dep_Halogenase_NPB"/>
</dbReference>
<keyword evidence="3" id="KW-1185">Reference proteome</keyword>
<accession>A0A2Z2P162</accession>
<dbReference type="RefSeq" id="WP_088919190.1">
    <property type="nucleotide sequence ID" value="NZ_CP018632.1"/>
</dbReference>
<evidence type="ECO:0000313" key="3">
    <source>
        <dbReference type="Proteomes" id="UP000250079"/>
    </source>
</evidence>
<dbReference type="Gene3D" id="3.50.50.60">
    <property type="entry name" value="FAD/NAD(P)-binding domain"/>
    <property type="match status" value="1"/>
</dbReference>